<keyword evidence="6" id="KW-1185">Reference proteome</keyword>
<feature type="signal peptide" evidence="3">
    <location>
        <begin position="1"/>
        <end position="24"/>
    </location>
</feature>
<gene>
    <name evidence="4" type="ORF">CAPTEDRAFT_190796</name>
</gene>
<evidence type="ECO:0008006" key="7">
    <source>
        <dbReference type="Google" id="ProtNLM"/>
    </source>
</evidence>
<sequence length="349" mass="39292">MLKFRSIAAVHVLLLLEFLRPVGAFESCGKWTCEKTQFCEPTAEVCLPCSDLCDRDLDWDSLQECEVLCPEWMKLTRNAAMTTNTKSASAHVIESEWRQTQIIILSGICVIIISSCFAGIVGCTMYQHRCKENRGVEEIIQQRPPSPESTLFNADADSVVGSNGHLLPICTKVADNTANDDGFESLDDVYIPITSEMIWPQAEAFFRNFKVRTEYNFTGTKVAIGGRHKDEQETHESISKNIICSPTIVKNEPTDHDLSQMPFSGTKSISDEENEKPQITAEQEECIRYLESDSRVLAIEKMGSKLMIRVERGRGLSEIEVKQRLIQAGVREEVFDIVMTSISANFQYI</sequence>
<name>R7TV96_CAPTE</name>
<keyword evidence="2" id="KW-0472">Membrane</keyword>
<feature type="region of interest" description="Disordered" evidence="1">
    <location>
        <begin position="254"/>
        <end position="278"/>
    </location>
</feature>
<evidence type="ECO:0000256" key="3">
    <source>
        <dbReference type="SAM" id="SignalP"/>
    </source>
</evidence>
<dbReference type="EMBL" id="AMQN01011845">
    <property type="status" value="NOT_ANNOTATED_CDS"/>
    <property type="molecule type" value="Genomic_DNA"/>
</dbReference>
<organism evidence="4">
    <name type="scientific">Capitella teleta</name>
    <name type="common">Polychaete worm</name>
    <dbReference type="NCBI Taxonomy" id="283909"/>
    <lineage>
        <taxon>Eukaryota</taxon>
        <taxon>Metazoa</taxon>
        <taxon>Spiralia</taxon>
        <taxon>Lophotrochozoa</taxon>
        <taxon>Annelida</taxon>
        <taxon>Polychaeta</taxon>
        <taxon>Sedentaria</taxon>
        <taxon>Scolecida</taxon>
        <taxon>Capitellidae</taxon>
        <taxon>Capitella</taxon>
    </lineage>
</organism>
<proteinExistence type="predicted"/>
<keyword evidence="3" id="KW-0732">Signal</keyword>
<keyword evidence="2" id="KW-0812">Transmembrane</keyword>
<reference evidence="5" key="3">
    <citation type="submission" date="2015-06" db="UniProtKB">
        <authorList>
            <consortium name="EnsemblMetazoa"/>
        </authorList>
    </citation>
    <scope>IDENTIFICATION</scope>
</reference>
<protein>
    <recommendedName>
        <fullName evidence="7">TNFR-Cys domain-containing protein</fullName>
    </recommendedName>
</protein>
<dbReference type="EnsemblMetazoa" id="CapteT190796">
    <property type="protein sequence ID" value="CapteP190796"/>
    <property type="gene ID" value="CapteG190796"/>
</dbReference>
<reference evidence="6" key="1">
    <citation type="submission" date="2012-12" db="EMBL/GenBank/DDBJ databases">
        <authorList>
            <person name="Hellsten U."/>
            <person name="Grimwood J."/>
            <person name="Chapman J.A."/>
            <person name="Shapiro H."/>
            <person name="Aerts A."/>
            <person name="Otillar R.P."/>
            <person name="Terry A.Y."/>
            <person name="Boore J.L."/>
            <person name="Simakov O."/>
            <person name="Marletaz F."/>
            <person name="Cho S.-J."/>
            <person name="Edsinger-Gonzales E."/>
            <person name="Havlak P."/>
            <person name="Kuo D.-H."/>
            <person name="Larsson T."/>
            <person name="Lv J."/>
            <person name="Arendt D."/>
            <person name="Savage R."/>
            <person name="Osoegawa K."/>
            <person name="de Jong P."/>
            <person name="Lindberg D.R."/>
            <person name="Seaver E.C."/>
            <person name="Weisblat D.A."/>
            <person name="Putnam N.H."/>
            <person name="Grigoriev I.V."/>
            <person name="Rokhsar D.S."/>
        </authorList>
    </citation>
    <scope>NUCLEOTIDE SEQUENCE</scope>
    <source>
        <strain evidence="6">I ESC-2004</strain>
    </source>
</reference>
<feature type="transmembrane region" description="Helical" evidence="2">
    <location>
        <begin position="102"/>
        <end position="126"/>
    </location>
</feature>
<evidence type="ECO:0000313" key="4">
    <source>
        <dbReference type="EMBL" id="ELT95381.1"/>
    </source>
</evidence>
<evidence type="ECO:0000313" key="5">
    <source>
        <dbReference type="EnsemblMetazoa" id="CapteP190796"/>
    </source>
</evidence>
<feature type="chain" id="PRO_5008787404" description="TNFR-Cys domain-containing protein" evidence="3">
    <location>
        <begin position="25"/>
        <end position="349"/>
    </location>
</feature>
<evidence type="ECO:0000256" key="1">
    <source>
        <dbReference type="SAM" id="MobiDB-lite"/>
    </source>
</evidence>
<dbReference type="AlphaFoldDB" id="R7TV96"/>
<dbReference type="EMBL" id="KB309138">
    <property type="protein sequence ID" value="ELT95381.1"/>
    <property type="molecule type" value="Genomic_DNA"/>
</dbReference>
<keyword evidence="2" id="KW-1133">Transmembrane helix</keyword>
<evidence type="ECO:0000256" key="2">
    <source>
        <dbReference type="SAM" id="Phobius"/>
    </source>
</evidence>
<accession>R7TV96</accession>
<evidence type="ECO:0000313" key="6">
    <source>
        <dbReference type="Proteomes" id="UP000014760"/>
    </source>
</evidence>
<reference evidence="4 6" key="2">
    <citation type="journal article" date="2013" name="Nature">
        <title>Insights into bilaterian evolution from three spiralian genomes.</title>
        <authorList>
            <person name="Simakov O."/>
            <person name="Marletaz F."/>
            <person name="Cho S.J."/>
            <person name="Edsinger-Gonzales E."/>
            <person name="Havlak P."/>
            <person name="Hellsten U."/>
            <person name="Kuo D.H."/>
            <person name="Larsson T."/>
            <person name="Lv J."/>
            <person name="Arendt D."/>
            <person name="Savage R."/>
            <person name="Osoegawa K."/>
            <person name="de Jong P."/>
            <person name="Grimwood J."/>
            <person name="Chapman J.A."/>
            <person name="Shapiro H."/>
            <person name="Aerts A."/>
            <person name="Otillar R.P."/>
            <person name="Terry A.Y."/>
            <person name="Boore J.L."/>
            <person name="Grigoriev I.V."/>
            <person name="Lindberg D.R."/>
            <person name="Seaver E.C."/>
            <person name="Weisblat D.A."/>
            <person name="Putnam N.H."/>
            <person name="Rokhsar D.S."/>
        </authorList>
    </citation>
    <scope>NUCLEOTIDE SEQUENCE</scope>
    <source>
        <strain evidence="4 6">I ESC-2004</strain>
    </source>
</reference>
<dbReference type="Proteomes" id="UP000014760">
    <property type="component" value="Unassembled WGS sequence"/>
</dbReference>
<dbReference type="HOGENOM" id="CLU_795118_0_0_1"/>